<dbReference type="InterPro" id="IPR013332">
    <property type="entry name" value="KPR_N"/>
</dbReference>
<dbReference type="InterPro" id="IPR036291">
    <property type="entry name" value="NAD(P)-bd_dom_sf"/>
</dbReference>
<evidence type="ECO:0000259" key="1">
    <source>
        <dbReference type="Pfam" id="PF02558"/>
    </source>
</evidence>
<organism evidence="2 3">
    <name type="scientific">Ornatilinea apprima</name>
    <dbReference type="NCBI Taxonomy" id="1134406"/>
    <lineage>
        <taxon>Bacteria</taxon>
        <taxon>Bacillati</taxon>
        <taxon>Chloroflexota</taxon>
        <taxon>Anaerolineae</taxon>
        <taxon>Anaerolineales</taxon>
        <taxon>Anaerolineaceae</taxon>
        <taxon>Ornatilinea</taxon>
    </lineage>
</organism>
<dbReference type="Pfam" id="PF02558">
    <property type="entry name" value="ApbA"/>
    <property type="match status" value="1"/>
</dbReference>
<protein>
    <recommendedName>
        <fullName evidence="1">Ketopantoate reductase N-terminal domain-containing protein</fullName>
    </recommendedName>
</protein>
<accession>A0A0P6XAY1</accession>
<name>A0A0P6XAY1_9CHLR</name>
<sequence>MNILVIGTGVIGTIYGMALSNAGHQVTHYVRPGKGQQFTNGIRVHILDGRGKKPHEYETHYDLKVTETLASQPDYDLILVSVRHYQLPALLPLLREHAGQADILFFNGNWQGLDEIDACLPRSRYLWGFPVAGGGYTPDSTLNAALLDEIRLGEIDGQETPRLQRIKAAFESAELKVDVQANILHWLWVHFAINSGVIGAAFKAGGARALLNSIPRLREAILAGREALEVCKRRGVKIADFEDARSFSQPAWLGAVAIWAMMKTNLPARRIMETHTAVDELQAIFSDVRTTGEQLQVSMPYFQSLRAYVESPRLVSD</sequence>
<proteinExistence type="predicted"/>
<keyword evidence="3" id="KW-1185">Reference proteome</keyword>
<dbReference type="RefSeq" id="WP_075062856.1">
    <property type="nucleotide sequence ID" value="NZ_LGCL01000024.1"/>
</dbReference>
<gene>
    <name evidence="2" type="ORF">ADN00_09985</name>
</gene>
<dbReference type="Proteomes" id="UP000050417">
    <property type="component" value="Unassembled WGS sequence"/>
</dbReference>
<dbReference type="Gene3D" id="3.40.50.720">
    <property type="entry name" value="NAD(P)-binding Rossmann-like Domain"/>
    <property type="match status" value="1"/>
</dbReference>
<dbReference type="AlphaFoldDB" id="A0A0P6XAY1"/>
<evidence type="ECO:0000313" key="2">
    <source>
        <dbReference type="EMBL" id="KPL76917.1"/>
    </source>
</evidence>
<reference evidence="2 3" key="1">
    <citation type="submission" date="2015-07" db="EMBL/GenBank/DDBJ databases">
        <title>Genome sequence of Ornatilinea apprima DSM 23815.</title>
        <authorList>
            <person name="Hemp J."/>
            <person name="Ward L.M."/>
            <person name="Pace L.A."/>
            <person name="Fischer W.W."/>
        </authorList>
    </citation>
    <scope>NUCLEOTIDE SEQUENCE [LARGE SCALE GENOMIC DNA]</scope>
    <source>
        <strain evidence="2 3">P3M-1</strain>
    </source>
</reference>
<dbReference type="EMBL" id="LGCL01000024">
    <property type="protein sequence ID" value="KPL76917.1"/>
    <property type="molecule type" value="Genomic_DNA"/>
</dbReference>
<comment type="caution">
    <text evidence="2">The sequence shown here is derived from an EMBL/GenBank/DDBJ whole genome shotgun (WGS) entry which is preliminary data.</text>
</comment>
<dbReference type="OrthoDB" id="9793586at2"/>
<feature type="domain" description="Ketopantoate reductase N-terminal" evidence="1">
    <location>
        <begin position="3"/>
        <end position="156"/>
    </location>
</feature>
<dbReference type="SUPFAM" id="SSF51735">
    <property type="entry name" value="NAD(P)-binding Rossmann-fold domains"/>
    <property type="match status" value="1"/>
</dbReference>
<evidence type="ECO:0000313" key="3">
    <source>
        <dbReference type="Proteomes" id="UP000050417"/>
    </source>
</evidence>
<dbReference type="STRING" id="1134406.ADN00_09985"/>